<accession>A0ACB8EQG3</accession>
<reference evidence="1" key="1">
    <citation type="submission" date="2021-08" db="EMBL/GenBank/DDBJ databases">
        <title>The first chromosome-level gecko genome reveals the dynamic sex chromosomes of Neotropical dwarf geckos (Sphaerodactylidae: Sphaerodactylus).</title>
        <authorList>
            <person name="Pinto B.J."/>
            <person name="Keating S.E."/>
            <person name="Gamble T."/>
        </authorList>
    </citation>
    <scope>NUCLEOTIDE SEQUENCE</scope>
    <source>
        <strain evidence="1">TG3544</strain>
    </source>
</reference>
<name>A0ACB8EQG3_9SAUR</name>
<comment type="caution">
    <text evidence="1">The sequence shown here is derived from an EMBL/GenBank/DDBJ whole genome shotgun (WGS) entry which is preliminary data.</text>
</comment>
<proteinExistence type="predicted"/>
<dbReference type="Proteomes" id="UP000827872">
    <property type="component" value="Linkage Group LG07"/>
</dbReference>
<organism evidence="1 2">
    <name type="scientific">Sphaerodactylus townsendi</name>
    <dbReference type="NCBI Taxonomy" id="933632"/>
    <lineage>
        <taxon>Eukaryota</taxon>
        <taxon>Metazoa</taxon>
        <taxon>Chordata</taxon>
        <taxon>Craniata</taxon>
        <taxon>Vertebrata</taxon>
        <taxon>Euteleostomi</taxon>
        <taxon>Lepidosauria</taxon>
        <taxon>Squamata</taxon>
        <taxon>Bifurcata</taxon>
        <taxon>Gekkota</taxon>
        <taxon>Sphaerodactylidae</taxon>
        <taxon>Sphaerodactylus</taxon>
    </lineage>
</organism>
<evidence type="ECO:0000313" key="2">
    <source>
        <dbReference type="Proteomes" id="UP000827872"/>
    </source>
</evidence>
<dbReference type="EMBL" id="CM037620">
    <property type="protein sequence ID" value="KAH7994905.1"/>
    <property type="molecule type" value="Genomic_DNA"/>
</dbReference>
<gene>
    <name evidence="1" type="ORF">K3G42_018323</name>
</gene>
<protein>
    <submittedName>
        <fullName evidence="1">Uncharacterized protein</fullName>
    </submittedName>
</protein>
<keyword evidence="2" id="KW-1185">Reference proteome</keyword>
<sequence>MAPATTLAPIDKELPENFEVQMTQEWDRPSANRRYLRFLRKLFAKPSYTNDILQVPPVDDHGHPGTQGDPVRIRHSHSPRSCRQSRRSQCSDGERSVLSEVKLIVLIHSAQLTIALARINTDLEVHHYKVWDARDWATFKDQSDKKVVIFCSSKMDLVSPLPVTRCSDAQYSTITVAHKRRNGSKDSLLEDKTESSINLDGRHSTKTVKIVQASRLKMEA</sequence>
<evidence type="ECO:0000313" key="1">
    <source>
        <dbReference type="EMBL" id="KAH7994905.1"/>
    </source>
</evidence>